<evidence type="ECO:0000313" key="2">
    <source>
        <dbReference type="EMBL" id="AKQ63887.1"/>
    </source>
</evidence>
<feature type="signal peptide" evidence="1">
    <location>
        <begin position="1"/>
        <end position="22"/>
    </location>
</feature>
<sequence length="223" mass="24442">MPLRSAPLLLLSALLLPALASAQRFTVPVDVGVGPAAFAFFGPVFEDQPIHTGLKLSVQAVLDKDWLKKNQRRVPPRYRKYAASLDEVRISPSLLIPDTLIISPKLRDTGMYGATWKPLSLGVPLSSGPARLSLGVGALLTYAYLHSNTLPNTHFVRPGAEVGLDLELQVSKSFLVSLGWESAFYVPQELGGLGLPERLRDGIFHVGQAYLQFHVRFPYTVQL</sequence>
<keyword evidence="3" id="KW-1185">Reference proteome</keyword>
<dbReference type="KEGG" id="mym:A176_000799"/>
<evidence type="ECO:0000256" key="1">
    <source>
        <dbReference type="SAM" id="SignalP"/>
    </source>
</evidence>
<organism evidence="2 3">
    <name type="scientific">Pseudomyxococcus hansupus</name>
    <dbReference type="NCBI Taxonomy" id="1297742"/>
    <lineage>
        <taxon>Bacteria</taxon>
        <taxon>Pseudomonadati</taxon>
        <taxon>Myxococcota</taxon>
        <taxon>Myxococcia</taxon>
        <taxon>Myxococcales</taxon>
        <taxon>Cystobacterineae</taxon>
        <taxon>Myxococcaceae</taxon>
        <taxon>Pseudomyxococcus</taxon>
    </lineage>
</organism>
<evidence type="ECO:0008006" key="4">
    <source>
        <dbReference type="Google" id="ProtNLM"/>
    </source>
</evidence>
<proteinExistence type="predicted"/>
<protein>
    <recommendedName>
        <fullName evidence="4">Outer membrane protein beta-barrel domain-containing protein</fullName>
    </recommendedName>
</protein>
<keyword evidence="1" id="KW-0732">Signal</keyword>
<feature type="chain" id="PRO_5005212421" description="Outer membrane protein beta-barrel domain-containing protein" evidence="1">
    <location>
        <begin position="23"/>
        <end position="223"/>
    </location>
</feature>
<evidence type="ECO:0000313" key="3">
    <source>
        <dbReference type="Proteomes" id="UP000009026"/>
    </source>
</evidence>
<gene>
    <name evidence="2" type="ORF">A176_000799</name>
</gene>
<dbReference type="PATRIC" id="fig|1297742.4.peg.814"/>
<dbReference type="RefSeq" id="WP_002633391.1">
    <property type="nucleotide sequence ID" value="NZ_CP012109.1"/>
</dbReference>
<name>A0A0H4X7P5_9BACT</name>
<accession>A0A0H4X7P5</accession>
<dbReference type="Proteomes" id="UP000009026">
    <property type="component" value="Chromosome"/>
</dbReference>
<reference evidence="2 3" key="1">
    <citation type="journal article" date="2016" name="PLoS ONE">
        <title>Complete Genome Sequence and Comparative Genomics of a Novel Myxobacterium Myxococcus hansupus.</title>
        <authorList>
            <person name="Sharma G."/>
            <person name="Narwani T."/>
            <person name="Subramanian S."/>
        </authorList>
    </citation>
    <scope>NUCLEOTIDE SEQUENCE [LARGE SCALE GENOMIC DNA]</scope>
    <source>
        <strain evidence="3">mixupus</strain>
    </source>
</reference>
<dbReference type="OrthoDB" id="5505038at2"/>
<dbReference type="AlphaFoldDB" id="A0A0H4X7P5"/>
<dbReference type="EMBL" id="CP012109">
    <property type="protein sequence ID" value="AKQ63887.1"/>
    <property type="molecule type" value="Genomic_DNA"/>
</dbReference>
<dbReference type="STRING" id="1297742.A176_000799"/>